<organism evidence="1 2">
    <name type="scientific">Candidatus Similichlamydia laticola</name>
    <dbReference type="NCBI Taxonomy" id="2170265"/>
    <lineage>
        <taxon>Bacteria</taxon>
        <taxon>Pseudomonadati</taxon>
        <taxon>Chlamydiota</taxon>
        <taxon>Chlamydiia</taxon>
        <taxon>Parachlamydiales</taxon>
        <taxon>Candidatus Parilichlamydiaceae</taxon>
        <taxon>Candidatus Similichlamydia</taxon>
    </lineage>
</organism>
<dbReference type="EMBL" id="QQBG01000008">
    <property type="protein sequence ID" value="RDB31725.1"/>
    <property type="molecule type" value="Genomic_DNA"/>
</dbReference>
<evidence type="ECO:0000313" key="1">
    <source>
        <dbReference type="EMBL" id="RDB31725.1"/>
    </source>
</evidence>
<keyword evidence="2" id="KW-1185">Reference proteome</keyword>
<gene>
    <name evidence="1" type="ORF">HAT2_00105</name>
</gene>
<proteinExistence type="predicted"/>
<sequence>MISEPSFKNRLLISMERLGFSRQSLASEKDTKCLSPILSSAIKRLDLLYCYSREGRMEPLLLIECKTKESFWRKAKRQVANYNYFIQSPFIAVACPGRLELTSPKEELQDALSLLREISFSEYCLGLPWWQGIPPCSKLRGLLEKYHLQ</sequence>
<comment type="caution">
    <text evidence="1">The sequence shown here is derived from an EMBL/GenBank/DDBJ whole genome shotgun (WGS) entry which is preliminary data.</text>
</comment>
<dbReference type="Proteomes" id="UP000253816">
    <property type="component" value="Unassembled WGS sequence"/>
</dbReference>
<protein>
    <submittedName>
        <fullName evidence="1">Uncharacterized protein</fullName>
    </submittedName>
</protein>
<accession>A0A369KG93</accession>
<evidence type="ECO:0000313" key="2">
    <source>
        <dbReference type="Proteomes" id="UP000253816"/>
    </source>
</evidence>
<dbReference type="OrthoDB" id="21758at2"/>
<dbReference type="AlphaFoldDB" id="A0A369KG93"/>
<name>A0A369KG93_9BACT</name>
<reference evidence="1 2" key="1">
    <citation type="submission" date="2018-07" db="EMBL/GenBank/DDBJ databases">
        <title>Comparative genomics of the Candidatus Parilichlamydiaceae reveals evidence of convergent evolution and genome reduction in the phylum Chlamydiae.</title>
        <authorList>
            <person name="Taylor-Brown A."/>
            <person name="Polkinghorne A."/>
        </authorList>
    </citation>
    <scope>NUCLEOTIDE SEQUENCE [LARGE SCALE GENOMIC DNA]</scope>
    <source>
        <strain evidence="1 2">Hat2</strain>
    </source>
</reference>